<evidence type="ECO:0000313" key="3">
    <source>
        <dbReference type="Proteomes" id="UP000305948"/>
    </source>
</evidence>
<dbReference type="Proteomes" id="UP000305948">
    <property type="component" value="Unassembled WGS sequence"/>
</dbReference>
<organism evidence="2 3">
    <name type="scientific">Heliocybe sulcata</name>
    <dbReference type="NCBI Taxonomy" id="5364"/>
    <lineage>
        <taxon>Eukaryota</taxon>
        <taxon>Fungi</taxon>
        <taxon>Dikarya</taxon>
        <taxon>Basidiomycota</taxon>
        <taxon>Agaricomycotina</taxon>
        <taxon>Agaricomycetes</taxon>
        <taxon>Gloeophyllales</taxon>
        <taxon>Gloeophyllaceae</taxon>
        <taxon>Heliocybe</taxon>
    </lineage>
</organism>
<evidence type="ECO:0000256" key="1">
    <source>
        <dbReference type="SAM" id="Phobius"/>
    </source>
</evidence>
<keyword evidence="3" id="KW-1185">Reference proteome</keyword>
<sequence length="131" mass="15191">MCCPVYSPEGHSSISFCRPRSFSVSFGIRFMLIFLFLSTLVQLHYCQMRLPSDNTLSTCLYTSMNRDRRTAWTRMRMTDCVAWRDQKECGEARTQYDPLHVAITDMGRPSSSPWTQLSPFPSISCFRLILI</sequence>
<keyword evidence="1" id="KW-0812">Transmembrane</keyword>
<name>A0A5C3NIA6_9AGAM</name>
<dbReference type="EMBL" id="ML213503">
    <property type="protein sequence ID" value="TFK57113.1"/>
    <property type="molecule type" value="Genomic_DNA"/>
</dbReference>
<evidence type="ECO:0000313" key="2">
    <source>
        <dbReference type="EMBL" id="TFK57113.1"/>
    </source>
</evidence>
<feature type="transmembrane region" description="Helical" evidence="1">
    <location>
        <begin position="26"/>
        <end position="45"/>
    </location>
</feature>
<accession>A0A5C3NIA6</accession>
<dbReference type="AlphaFoldDB" id="A0A5C3NIA6"/>
<proteinExistence type="predicted"/>
<keyword evidence="1" id="KW-0472">Membrane</keyword>
<reference evidence="2 3" key="1">
    <citation type="journal article" date="2019" name="Nat. Ecol. Evol.">
        <title>Megaphylogeny resolves global patterns of mushroom evolution.</title>
        <authorList>
            <person name="Varga T."/>
            <person name="Krizsan K."/>
            <person name="Foldi C."/>
            <person name="Dima B."/>
            <person name="Sanchez-Garcia M."/>
            <person name="Sanchez-Ramirez S."/>
            <person name="Szollosi G.J."/>
            <person name="Szarkandi J.G."/>
            <person name="Papp V."/>
            <person name="Albert L."/>
            <person name="Andreopoulos W."/>
            <person name="Angelini C."/>
            <person name="Antonin V."/>
            <person name="Barry K.W."/>
            <person name="Bougher N.L."/>
            <person name="Buchanan P."/>
            <person name="Buyck B."/>
            <person name="Bense V."/>
            <person name="Catcheside P."/>
            <person name="Chovatia M."/>
            <person name="Cooper J."/>
            <person name="Damon W."/>
            <person name="Desjardin D."/>
            <person name="Finy P."/>
            <person name="Geml J."/>
            <person name="Haridas S."/>
            <person name="Hughes K."/>
            <person name="Justo A."/>
            <person name="Karasinski D."/>
            <person name="Kautmanova I."/>
            <person name="Kiss B."/>
            <person name="Kocsube S."/>
            <person name="Kotiranta H."/>
            <person name="LaButti K.M."/>
            <person name="Lechner B.E."/>
            <person name="Liimatainen K."/>
            <person name="Lipzen A."/>
            <person name="Lukacs Z."/>
            <person name="Mihaltcheva S."/>
            <person name="Morgado L.N."/>
            <person name="Niskanen T."/>
            <person name="Noordeloos M.E."/>
            <person name="Ohm R.A."/>
            <person name="Ortiz-Santana B."/>
            <person name="Ovrebo C."/>
            <person name="Racz N."/>
            <person name="Riley R."/>
            <person name="Savchenko A."/>
            <person name="Shiryaev A."/>
            <person name="Soop K."/>
            <person name="Spirin V."/>
            <person name="Szebenyi C."/>
            <person name="Tomsovsky M."/>
            <person name="Tulloss R.E."/>
            <person name="Uehling J."/>
            <person name="Grigoriev I.V."/>
            <person name="Vagvolgyi C."/>
            <person name="Papp T."/>
            <person name="Martin F.M."/>
            <person name="Miettinen O."/>
            <person name="Hibbett D.S."/>
            <person name="Nagy L.G."/>
        </authorList>
    </citation>
    <scope>NUCLEOTIDE SEQUENCE [LARGE SCALE GENOMIC DNA]</scope>
    <source>
        <strain evidence="2 3">OMC1185</strain>
    </source>
</reference>
<gene>
    <name evidence="2" type="ORF">OE88DRAFT_96319</name>
</gene>
<keyword evidence="1" id="KW-1133">Transmembrane helix</keyword>
<protein>
    <submittedName>
        <fullName evidence="2">Uncharacterized protein</fullName>
    </submittedName>
</protein>